<evidence type="ECO:0000313" key="2">
    <source>
        <dbReference type="Proteomes" id="UP000038045"/>
    </source>
</evidence>
<protein>
    <submittedName>
        <fullName evidence="3">Uncharacterized protein</fullName>
    </submittedName>
</protein>
<dbReference type="AlphaFoldDB" id="A0A0N4ZZS4"/>
<keyword evidence="2" id="KW-1185">Reference proteome</keyword>
<sequence length="159" mass="19212">MIKLFFFIIFIFFSKLDGTSKEDYSLSSNNNNRQDFSLHFYGTFLCKGVPSKKIDFIYKVCTGYFVTYCYCKEARMMQYGNTSYGTVRIRTKDVGHPFYVIVNHDCYYCNNPLVIWKDFEFRRRYSIPDEKFYLQTIEITDSRDCQRDKYDPCEEKYLF</sequence>
<keyword evidence="1" id="KW-0732">Signal</keyword>
<accession>A0A0N4ZZS4</accession>
<evidence type="ECO:0000313" key="3">
    <source>
        <dbReference type="WBParaSite" id="PTRK_0001451025.1"/>
    </source>
</evidence>
<dbReference type="Proteomes" id="UP000038045">
    <property type="component" value="Unplaced"/>
</dbReference>
<feature type="chain" id="PRO_5005892432" evidence="1">
    <location>
        <begin position="19"/>
        <end position="159"/>
    </location>
</feature>
<proteinExistence type="predicted"/>
<dbReference type="WBParaSite" id="PTRK_0001451025.1">
    <property type="protein sequence ID" value="PTRK_0001451025.1"/>
    <property type="gene ID" value="PTRK_0001451025"/>
</dbReference>
<feature type="signal peptide" evidence="1">
    <location>
        <begin position="1"/>
        <end position="18"/>
    </location>
</feature>
<reference evidence="3" key="1">
    <citation type="submission" date="2017-02" db="UniProtKB">
        <authorList>
            <consortium name="WormBaseParasite"/>
        </authorList>
    </citation>
    <scope>IDENTIFICATION</scope>
</reference>
<evidence type="ECO:0000256" key="1">
    <source>
        <dbReference type="SAM" id="SignalP"/>
    </source>
</evidence>
<name>A0A0N4ZZS4_PARTI</name>
<organism evidence="2 3">
    <name type="scientific">Parastrongyloides trichosuri</name>
    <name type="common">Possum-specific nematode worm</name>
    <dbReference type="NCBI Taxonomy" id="131310"/>
    <lineage>
        <taxon>Eukaryota</taxon>
        <taxon>Metazoa</taxon>
        <taxon>Ecdysozoa</taxon>
        <taxon>Nematoda</taxon>
        <taxon>Chromadorea</taxon>
        <taxon>Rhabditida</taxon>
        <taxon>Tylenchina</taxon>
        <taxon>Panagrolaimomorpha</taxon>
        <taxon>Strongyloidoidea</taxon>
        <taxon>Strongyloididae</taxon>
        <taxon>Parastrongyloides</taxon>
    </lineage>
</organism>